<accession>Q9TXG8</accession>
<protein>
    <submittedName>
        <fullName>88 kDa ankyrin-related protein</fullName>
    </submittedName>
</protein>
<organism>
    <name type="scientific">Plasmodium falciparum</name>
    <name type="common">malaria parasite P. falciparum</name>
    <dbReference type="NCBI Taxonomy" id="5833"/>
    <lineage>
        <taxon>Eukaryota</taxon>
        <taxon>Sar</taxon>
        <taxon>Alveolata</taxon>
        <taxon>Apicomplexa</taxon>
        <taxon>Aconoidasida</taxon>
        <taxon>Haemosporida</taxon>
        <taxon>Plasmodiidae</taxon>
        <taxon>Plasmodium</taxon>
        <taxon>Plasmodium (Laverania)</taxon>
    </lineage>
</organism>
<name>Q9TXG8_PLAFA</name>
<proteinExistence type="evidence at protein level"/>
<dbReference type="AlphaFoldDB" id="Q9TXG8"/>
<sequence>LLLENNANPNLATTAGSGLTPLHLVAQEGTVPLGYISVTDV</sequence>
<reference key="1">
    <citation type="journal article" date="1992" name="Eur. J. Biochem.">
        <title>An 88-kDa protein of Plasmodium falciparum is related to the band-3-binding domain of human erythrocyte ankyrin.</title>
        <authorList>
            <person name="Suetterlin B.W."/>
            <person name="Kappes B."/>
            <person name="Jenoe P."/>
            <person name="Franklin R.M."/>
        </authorList>
    </citation>
    <scope>PROTEIN SEQUENCE</scope>
</reference>
<keyword id="KW-0903">Direct protein sequencing</keyword>